<dbReference type="RefSeq" id="XP_066915287.1">
    <property type="nucleotide sequence ID" value="XM_067059186.1"/>
</dbReference>
<dbReference type="Pfam" id="PF00024">
    <property type="entry name" value="PAN_1"/>
    <property type="match status" value="1"/>
</dbReference>
<feature type="domain" description="Apple" evidence="2">
    <location>
        <begin position="41"/>
        <end position="100"/>
    </location>
</feature>
<dbReference type="GeneID" id="136802456"/>
<dbReference type="Gene3D" id="2.60.120.1000">
    <property type="match status" value="1"/>
</dbReference>
<sequence>MSLMGNTLFVYLLTALVSTQRQVTFTDVRQNKRVVADIIARITTSTQNPVECLKSCMTNSVKCKSINFNKELKSCELLGASLNTDNGLEIEINEGWTYYGPKNYDFEVYEDCHKHRFVDGKEICCAGGKRGPNCQNQTLWCADKYHGLCHSSSNEVQTNDKTSLGIFPSTNQCFKACKSHIKRNYQTVWTACEANEILQGYECHIFSSYVRYGKETNKVGLYYASCWILRKCLERSHTTSCHFAKLKFHSDEGHILADTVTKSYRFNCKKHCITLRRTTNSSINAVKYNPQNNKCSCMILVGNGDSTFKVGDKRESCVIRDEDWGVKHAEGLSADSPGISCQQLKHRHPEYQSGYYWVFYKQESTQVFCKMTDNEGWMMIGHWKLDANSDNNANTYDLIKASAENMPLDITEKNRAYGLRTLSRFHVANELTEIRIVCSKPSHGRKIDLIIKNERYFMNSYTGNGIKQMSMCSPNTGISPNIVRFLTDDTSLMMSTSCSSLIVQEQIGSVFTYPIFVYGAYHVNVNQVTRFECDDHLGEQIGEWWFYMR</sequence>
<reference evidence="3" key="1">
    <citation type="submission" date="2021-01" db="UniProtKB">
        <authorList>
            <consortium name="EnsemblMetazoa"/>
        </authorList>
    </citation>
    <scope>IDENTIFICATION</scope>
</reference>
<feature type="chain" id="PRO_5029723957" description="Apple domain-containing protein" evidence="1">
    <location>
        <begin position="20"/>
        <end position="549"/>
    </location>
</feature>
<evidence type="ECO:0000313" key="3">
    <source>
        <dbReference type="EnsemblMetazoa" id="CLYHEMP024048.1"/>
    </source>
</evidence>
<accession>A0A7M5XLA2</accession>
<dbReference type="SUPFAM" id="SSF57414">
    <property type="entry name" value="Hairpin loop containing domain-like"/>
    <property type="match status" value="1"/>
</dbReference>
<evidence type="ECO:0000313" key="4">
    <source>
        <dbReference type="Proteomes" id="UP000594262"/>
    </source>
</evidence>
<dbReference type="InterPro" id="IPR036056">
    <property type="entry name" value="Fibrinogen-like_C"/>
</dbReference>
<dbReference type="EnsemblMetazoa" id="CLYHEMT024048.1">
    <property type="protein sequence ID" value="CLYHEMP024048.1"/>
    <property type="gene ID" value="CLYHEMG024048"/>
</dbReference>
<keyword evidence="4" id="KW-1185">Reference proteome</keyword>
<evidence type="ECO:0000256" key="1">
    <source>
        <dbReference type="SAM" id="SignalP"/>
    </source>
</evidence>
<dbReference type="SUPFAM" id="SSF56496">
    <property type="entry name" value="Fibrinogen C-terminal domain-like"/>
    <property type="match status" value="1"/>
</dbReference>
<dbReference type="AlphaFoldDB" id="A0A7M5XLA2"/>
<dbReference type="NCBIfam" id="NF040941">
    <property type="entry name" value="GGGWT_bact"/>
    <property type="match status" value="1"/>
</dbReference>
<name>A0A7M5XLA2_9CNID</name>
<feature type="signal peptide" evidence="1">
    <location>
        <begin position="1"/>
        <end position="19"/>
    </location>
</feature>
<dbReference type="Proteomes" id="UP000594262">
    <property type="component" value="Unplaced"/>
</dbReference>
<dbReference type="InterPro" id="IPR003609">
    <property type="entry name" value="Pan_app"/>
</dbReference>
<organism evidence="3 4">
    <name type="scientific">Clytia hemisphaerica</name>
    <dbReference type="NCBI Taxonomy" id="252671"/>
    <lineage>
        <taxon>Eukaryota</taxon>
        <taxon>Metazoa</taxon>
        <taxon>Cnidaria</taxon>
        <taxon>Hydrozoa</taxon>
        <taxon>Hydroidolina</taxon>
        <taxon>Leptothecata</taxon>
        <taxon>Obeliida</taxon>
        <taxon>Clytiidae</taxon>
        <taxon>Clytia</taxon>
    </lineage>
</organism>
<keyword evidence="1" id="KW-0732">Signal</keyword>
<evidence type="ECO:0000259" key="2">
    <source>
        <dbReference type="Pfam" id="PF00024"/>
    </source>
</evidence>
<proteinExistence type="predicted"/>
<protein>
    <recommendedName>
        <fullName evidence="2">Apple domain-containing protein</fullName>
    </recommendedName>
</protein>
<dbReference type="Gene3D" id="3.50.4.10">
    <property type="entry name" value="Hepatocyte Growth Factor"/>
    <property type="match status" value="1"/>
</dbReference>